<dbReference type="Pfam" id="PF12169">
    <property type="entry name" value="DNA_pol3_gamma3"/>
    <property type="match status" value="1"/>
</dbReference>
<evidence type="ECO:0000256" key="6">
    <source>
        <dbReference type="ARBA" id="ARBA00022741"/>
    </source>
</evidence>
<evidence type="ECO:0000256" key="4">
    <source>
        <dbReference type="ARBA" id="ARBA00022705"/>
    </source>
</evidence>
<dbReference type="GO" id="GO:0003677">
    <property type="term" value="F:DNA binding"/>
    <property type="evidence" value="ECO:0007669"/>
    <property type="project" value="InterPro"/>
</dbReference>
<feature type="compositionally biased region" description="Polar residues" evidence="12">
    <location>
        <begin position="380"/>
        <end position="402"/>
    </location>
</feature>
<feature type="compositionally biased region" description="Polar residues" evidence="12">
    <location>
        <begin position="446"/>
        <end position="455"/>
    </location>
</feature>
<dbReference type="InterPro" id="IPR021029">
    <property type="entry name" value="DNA_pol_III_tau_dom-5"/>
</dbReference>
<dbReference type="CDD" id="cd18137">
    <property type="entry name" value="HLD_clamp_pol_III_gamma_tau"/>
    <property type="match status" value="1"/>
</dbReference>
<dbReference type="SUPFAM" id="SSF52540">
    <property type="entry name" value="P-loop containing nucleoside triphosphate hydrolases"/>
    <property type="match status" value="1"/>
</dbReference>
<dbReference type="FunFam" id="1.10.8.60:FF:000013">
    <property type="entry name" value="DNA polymerase III subunit gamma/tau"/>
    <property type="match status" value="1"/>
</dbReference>
<evidence type="ECO:0000256" key="11">
    <source>
        <dbReference type="RuleBase" id="RU364063"/>
    </source>
</evidence>
<keyword evidence="5" id="KW-0479">Metal-binding</keyword>
<evidence type="ECO:0000256" key="3">
    <source>
        <dbReference type="ARBA" id="ARBA00022695"/>
    </source>
</evidence>
<evidence type="ECO:0000259" key="13">
    <source>
        <dbReference type="SMART" id="SM00382"/>
    </source>
</evidence>
<accession>A0A9X0R8E3</accession>
<dbReference type="SMART" id="SM00382">
    <property type="entry name" value="AAA"/>
    <property type="match status" value="1"/>
</dbReference>
<evidence type="ECO:0000256" key="8">
    <source>
        <dbReference type="ARBA" id="ARBA00022840"/>
    </source>
</evidence>
<dbReference type="InterPro" id="IPR022754">
    <property type="entry name" value="DNA_pol_III_gamma-3"/>
</dbReference>
<dbReference type="FunFam" id="3.40.50.300:FF:000014">
    <property type="entry name" value="DNA polymerase III subunit gamma/tau"/>
    <property type="match status" value="1"/>
</dbReference>
<evidence type="ECO:0000256" key="5">
    <source>
        <dbReference type="ARBA" id="ARBA00022723"/>
    </source>
</evidence>
<sequence>MSYLALARKWRPNTFKAVVGQAHVLTALENALTQNRLHHAYLFSGTRGVGKTTIGRLFAKGLNCETGITATPCGQCATCKEIDQGRFVDLLEIDAASRTKVEDTRELLDNVQYKPARGRFKVYLIDEVHMLSRHSFNALLKTLEEPPEYVKFLLATTDPQKLPVTILSRCLQFHLKPISVENIRQQLEHVLQAENVNSDSKSLAMIAHAADGSMRDALSLTDQAIALGNGVIEHSVVSHMLGTLDTDQALHLLQAISSQQPQIMMACIEQLASNGVEWDGLLQQLATQLHRIAMCQALPSCVDKAQPDADAIEHLAKILAPQDVQLYYQIVLKGRADLPLAPTARIGIEMVALRMMAFRPTSVTVSHSLAMPTAESVSVNTSQRSVPQMQGAVTTSATTVSPQPAMVDTPPMVKEPEPPVVQPETRAQEQAVVVPPVAGLRHQLRSQRQGLTPKSTPVKKPDAVSVKPTSILDRVAQRAQSTSTPIPPNESLISHQEPTEQEPVYQWRPSTSTVESASQSTHNELTPTQIKRALEHEKTPEMIEKLIIEAAKQDSWAKLISQLETAKLVEQLALNSTFNKQGNQIELTLRPSHAHLNTDKAQSELLQALNDQLQEECHLSVHIGESGETPLELRERLYQAKLTQALESLKKDTNVQFIERRFHAQLDHDSVRPV</sequence>
<dbReference type="InterPro" id="IPR045085">
    <property type="entry name" value="HLD_clamp_pol_III_gamma_tau"/>
</dbReference>
<comment type="caution">
    <text evidence="14">The sequence shown here is derived from an EMBL/GenBank/DDBJ whole genome shotgun (WGS) entry which is preliminary data.</text>
</comment>
<reference evidence="14" key="1">
    <citation type="submission" date="2020-08" db="EMBL/GenBank/DDBJ databases">
        <title>Genome Sequencing and Pan-Genome Analysis of Migratory bird Vibrio Strains, Inner Mongolia.</title>
        <authorList>
            <person name="Zheng L."/>
        </authorList>
    </citation>
    <scope>NUCLEOTIDE SEQUENCE</scope>
    <source>
        <strain evidence="14">M13F</strain>
    </source>
</reference>
<dbReference type="GO" id="GO:0006261">
    <property type="term" value="P:DNA-templated DNA replication"/>
    <property type="evidence" value="ECO:0007669"/>
    <property type="project" value="TreeGrafter"/>
</dbReference>
<dbReference type="CDD" id="cd00009">
    <property type="entry name" value="AAA"/>
    <property type="match status" value="1"/>
</dbReference>
<comment type="function">
    <text evidence="11">DNA polymerase III is a complex, multichain enzyme responsible for most of the replicative synthesis in bacteria. This DNA polymerase also exhibits 3' to 5' exonuclease activity.</text>
</comment>
<dbReference type="InterPro" id="IPR003593">
    <property type="entry name" value="AAA+_ATPase"/>
</dbReference>
<dbReference type="Pfam" id="PF12170">
    <property type="entry name" value="DNA_pol3_tau_5"/>
    <property type="match status" value="1"/>
</dbReference>
<evidence type="ECO:0000256" key="9">
    <source>
        <dbReference type="ARBA" id="ARBA00022932"/>
    </source>
</evidence>
<evidence type="ECO:0000256" key="12">
    <source>
        <dbReference type="SAM" id="MobiDB-lite"/>
    </source>
</evidence>
<dbReference type="PANTHER" id="PTHR11669:SF0">
    <property type="entry name" value="PROTEIN STICHEL-LIKE 2"/>
    <property type="match status" value="1"/>
</dbReference>
<dbReference type="NCBIfam" id="NF004046">
    <property type="entry name" value="PRK05563.1"/>
    <property type="match status" value="1"/>
</dbReference>
<dbReference type="SUPFAM" id="SSF48019">
    <property type="entry name" value="post-AAA+ oligomerization domain-like"/>
    <property type="match status" value="1"/>
</dbReference>
<dbReference type="InterPro" id="IPR012763">
    <property type="entry name" value="DNA_pol_III_sug/sutau_N"/>
</dbReference>
<dbReference type="Gene3D" id="1.10.8.60">
    <property type="match status" value="1"/>
</dbReference>
<dbReference type="GO" id="GO:0005524">
    <property type="term" value="F:ATP binding"/>
    <property type="evidence" value="ECO:0007669"/>
    <property type="project" value="UniProtKB-KW"/>
</dbReference>
<feature type="region of interest" description="Disordered" evidence="12">
    <location>
        <begin position="441"/>
        <end position="526"/>
    </location>
</feature>
<feature type="compositionally biased region" description="Polar residues" evidence="12">
    <location>
        <begin position="508"/>
        <end position="526"/>
    </location>
</feature>
<evidence type="ECO:0000256" key="2">
    <source>
        <dbReference type="ARBA" id="ARBA00022679"/>
    </source>
</evidence>
<dbReference type="Pfam" id="PF22608">
    <property type="entry name" value="DNAX_ATPase_lid"/>
    <property type="match status" value="1"/>
</dbReference>
<dbReference type="Gene3D" id="3.40.50.300">
    <property type="entry name" value="P-loop containing nucleotide triphosphate hydrolases"/>
    <property type="match status" value="1"/>
</dbReference>
<comment type="catalytic activity">
    <reaction evidence="10 11">
        <text>DNA(n) + a 2'-deoxyribonucleoside 5'-triphosphate = DNA(n+1) + diphosphate</text>
        <dbReference type="Rhea" id="RHEA:22508"/>
        <dbReference type="Rhea" id="RHEA-COMP:17339"/>
        <dbReference type="Rhea" id="RHEA-COMP:17340"/>
        <dbReference type="ChEBI" id="CHEBI:33019"/>
        <dbReference type="ChEBI" id="CHEBI:61560"/>
        <dbReference type="ChEBI" id="CHEBI:173112"/>
        <dbReference type="EC" id="2.7.7.7"/>
    </reaction>
</comment>
<dbReference type="InterPro" id="IPR050238">
    <property type="entry name" value="DNA_Rep/Repair_Clamp_Loader"/>
</dbReference>
<dbReference type="InterPro" id="IPR038249">
    <property type="entry name" value="PolIII_tau_V_sf"/>
</dbReference>
<comment type="similarity">
    <text evidence="1 11">Belongs to the DnaX/STICHEL family.</text>
</comment>
<gene>
    <name evidence="11 14" type="primary">dnaX</name>
    <name evidence="14" type="ORF">H8Q88_07165</name>
</gene>
<keyword evidence="8 11" id="KW-0067">ATP-binding</keyword>
<dbReference type="AlphaFoldDB" id="A0A9X0R8E3"/>
<keyword evidence="7" id="KW-0862">Zinc</keyword>
<comment type="subunit">
    <text evidence="11">DNA polymerase III contains a core (composed of alpha, epsilon and theta chains) that associates with a tau subunit. This core dimerizes to form the POLIII' complex. PolIII' associates with the gamma complex (composed of gamma, delta, delta', psi and chi chains) and with the beta chain to form the complete DNA polymerase III complex.</text>
</comment>
<dbReference type="EC" id="2.7.7.7" evidence="11"/>
<dbReference type="Gene3D" id="1.20.272.10">
    <property type="match status" value="1"/>
</dbReference>
<dbReference type="Gene3D" id="3.30.300.150">
    <property type="entry name" value="DNA polymerase III, tau subunit, domain V"/>
    <property type="match status" value="1"/>
</dbReference>
<dbReference type="NCBIfam" id="NF005942">
    <property type="entry name" value="PRK07994.1"/>
    <property type="match status" value="1"/>
</dbReference>
<dbReference type="FunFam" id="1.20.272.10:FF:000003">
    <property type="entry name" value="DNA polymerase III subunit gamma/tau"/>
    <property type="match status" value="1"/>
</dbReference>
<dbReference type="Proteomes" id="UP000615796">
    <property type="component" value="Unassembled WGS sequence"/>
</dbReference>
<dbReference type="NCBIfam" id="TIGR02397">
    <property type="entry name" value="dnaX_nterm"/>
    <property type="match status" value="1"/>
</dbReference>
<keyword evidence="2 11" id="KW-0808">Transferase</keyword>
<evidence type="ECO:0000313" key="15">
    <source>
        <dbReference type="Proteomes" id="UP000615796"/>
    </source>
</evidence>
<dbReference type="InterPro" id="IPR022001">
    <property type="entry name" value="DNA_pol3_tau_IV"/>
</dbReference>
<organism evidence="14 15">
    <name type="scientific">Vibrio metschnikovii</name>
    <dbReference type="NCBI Taxonomy" id="28172"/>
    <lineage>
        <taxon>Bacteria</taxon>
        <taxon>Pseudomonadati</taxon>
        <taxon>Pseudomonadota</taxon>
        <taxon>Gammaproteobacteria</taxon>
        <taxon>Vibrionales</taxon>
        <taxon>Vibrionaceae</taxon>
        <taxon>Vibrio</taxon>
    </lineage>
</organism>
<feature type="region of interest" description="Disordered" evidence="12">
    <location>
        <begin position="380"/>
        <end position="427"/>
    </location>
</feature>
<dbReference type="EMBL" id="JACRUP010000003">
    <property type="protein sequence ID" value="MBC5850741.1"/>
    <property type="molecule type" value="Genomic_DNA"/>
</dbReference>
<name>A0A9X0R8E3_VIBME</name>
<keyword evidence="9 11" id="KW-0239">DNA-directed DNA polymerase</keyword>
<dbReference type="InterPro" id="IPR008921">
    <property type="entry name" value="DNA_pol3_clamp-load_cplx_C"/>
</dbReference>
<dbReference type="Pfam" id="PF13177">
    <property type="entry name" value="DNA_pol3_delta2"/>
    <property type="match status" value="1"/>
</dbReference>
<dbReference type="PANTHER" id="PTHR11669">
    <property type="entry name" value="REPLICATION FACTOR C / DNA POLYMERASE III GAMMA-TAU SUBUNIT"/>
    <property type="match status" value="1"/>
</dbReference>
<protein>
    <recommendedName>
        <fullName evidence="11">DNA polymerase III subunit gamma/tau</fullName>
        <ecNumber evidence="11">2.7.7.7</ecNumber>
    </recommendedName>
</protein>
<keyword evidence="4 11" id="KW-0235">DNA replication</keyword>
<evidence type="ECO:0000256" key="10">
    <source>
        <dbReference type="ARBA" id="ARBA00049244"/>
    </source>
</evidence>
<keyword evidence="6 11" id="KW-0547">Nucleotide-binding</keyword>
<evidence type="ECO:0000313" key="14">
    <source>
        <dbReference type="EMBL" id="MBC5850741.1"/>
    </source>
</evidence>
<proteinExistence type="inferred from homology"/>
<dbReference type="Pfam" id="PF12168">
    <property type="entry name" value="DNA_pol3_tau_4"/>
    <property type="match status" value="1"/>
</dbReference>
<evidence type="ECO:0000256" key="7">
    <source>
        <dbReference type="ARBA" id="ARBA00022833"/>
    </source>
</evidence>
<dbReference type="RefSeq" id="WP_187025732.1">
    <property type="nucleotide sequence ID" value="NZ_JACRUP010000003.1"/>
</dbReference>
<dbReference type="GO" id="GO:0003887">
    <property type="term" value="F:DNA-directed DNA polymerase activity"/>
    <property type="evidence" value="ECO:0007669"/>
    <property type="project" value="UniProtKB-KW"/>
</dbReference>
<evidence type="ECO:0000256" key="1">
    <source>
        <dbReference type="ARBA" id="ARBA00006360"/>
    </source>
</evidence>
<dbReference type="InterPro" id="IPR027417">
    <property type="entry name" value="P-loop_NTPase"/>
</dbReference>
<keyword evidence="15" id="KW-1185">Reference proteome</keyword>
<feature type="domain" description="AAA+ ATPase" evidence="13">
    <location>
        <begin position="37"/>
        <end position="179"/>
    </location>
</feature>
<keyword evidence="3 11" id="KW-0548">Nucleotidyltransferase</keyword>
<dbReference type="GO" id="GO:0046872">
    <property type="term" value="F:metal ion binding"/>
    <property type="evidence" value="ECO:0007669"/>
    <property type="project" value="UniProtKB-KW"/>
</dbReference>
<dbReference type="GO" id="GO:0009360">
    <property type="term" value="C:DNA polymerase III complex"/>
    <property type="evidence" value="ECO:0007669"/>
    <property type="project" value="InterPro"/>
</dbReference>